<sequence length="45" mass="5269">MISTRDKSFYQKYKKDHNNNLDSQVIYSINVSCTLLPCLIKQSKC</sequence>
<organism evidence="1">
    <name type="scientific">Rhizophora mucronata</name>
    <name type="common">Asiatic mangrove</name>
    <dbReference type="NCBI Taxonomy" id="61149"/>
    <lineage>
        <taxon>Eukaryota</taxon>
        <taxon>Viridiplantae</taxon>
        <taxon>Streptophyta</taxon>
        <taxon>Embryophyta</taxon>
        <taxon>Tracheophyta</taxon>
        <taxon>Spermatophyta</taxon>
        <taxon>Magnoliopsida</taxon>
        <taxon>eudicotyledons</taxon>
        <taxon>Gunneridae</taxon>
        <taxon>Pentapetalae</taxon>
        <taxon>rosids</taxon>
        <taxon>fabids</taxon>
        <taxon>Malpighiales</taxon>
        <taxon>Rhizophoraceae</taxon>
        <taxon>Rhizophora</taxon>
    </lineage>
</organism>
<accession>A0A2P2PZZ3</accession>
<protein>
    <submittedName>
        <fullName evidence="1">Uncharacterized protein</fullName>
    </submittedName>
</protein>
<name>A0A2P2PZZ3_RHIMU</name>
<dbReference type="AlphaFoldDB" id="A0A2P2PZZ3"/>
<reference evidence="1" key="1">
    <citation type="submission" date="2018-02" db="EMBL/GenBank/DDBJ databases">
        <title>Rhizophora mucronata_Transcriptome.</title>
        <authorList>
            <person name="Meera S.P."/>
            <person name="Sreeshan A."/>
            <person name="Augustine A."/>
        </authorList>
    </citation>
    <scope>NUCLEOTIDE SEQUENCE</scope>
    <source>
        <tissue evidence="1">Leaf</tissue>
    </source>
</reference>
<evidence type="ECO:0000313" key="1">
    <source>
        <dbReference type="EMBL" id="MBX60288.1"/>
    </source>
</evidence>
<dbReference type="EMBL" id="GGEC01079804">
    <property type="protein sequence ID" value="MBX60288.1"/>
    <property type="molecule type" value="Transcribed_RNA"/>
</dbReference>
<proteinExistence type="predicted"/>